<dbReference type="PROSITE" id="PS51318">
    <property type="entry name" value="TAT"/>
    <property type="match status" value="1"/>
</dbReference>
<reference evidence="2 3" key="1">
    <citation type="submission" date="2019-11" db="EMBL/GenBank/DDBJ databases">
        <title>Whole genome sequence of Haloferax sp. MBLA0076.</title>
        <authorList>
            <person name="Seo M.-J."/>
            <person name="Cho E.-S."/>
        </authorList>
    </citation>
    <scope>NUCLEOTIDE SEQUENCE [LARGE SCALE GENOMIC DNA]</scope>
    <source>
        <strain evidence="2 3">MBLA0076</strain>
    </source>
</reference>
<name>A0A6A8GJ65_9EURY</name>
<evidence type="ECO:0000313" key="3">
    <source>
        <dbReference type="Proteomes" id="UP000439022"/>
    </source>
</evidence>
<dbReference type="AlphaFoldDB" id="A0A6A8GJ65"/>
<dbReference type="RefSeq" id="WP_151162326.1">
    <property type="nucleotide sequence ID" value="NZ_WKJO01000001.1"/>
</dbReference>
<evidence type="ECO:0000313" key="2">
    <source>
        <dbReference type="EMBL" id="MRX21750.1"/>
    </source>
</evidence>
<dbReference type="EMBL" id="WKJO01000001">
    <property type="protein sequence ID" value="MRX21750.1"/>
    <property type="molecule type" value="Genomic_DNA"/>
</dbReference>
<dbReference type="Proteomes" id="UP000439022">
    <property type="component" value="Unassembled WGS sequence"/>
</dbReference>
<keyword evidence="3" id="KW-1185">Reference proteome</keyword>
<feature type="region of interest" description="Disordered" evidence="1">
    <location>
        <begin position="105"/>
        <end position="138"/>
    </location>
</feature>
<comment type="caution">
    <text evidence="2">The sequence shown here is derived from an EMBL/GenBank/DDBJ whole genome shotgun (WGS) entry which is preliminary data.</text>
</comment>
<accession>A0A6A8GJ65</accession>
<gene>
    <name evidence="2" type="ORF">GJR96_07245</name>
</gene>
<protein>
    <recommendedName>
        <fullName evidence="4">DUF1102 domain-containing protein</fullName>
    </recommendedName>
</protein>
<proteinExistence type="predicted"/>
<evidence type="ECO:0000256" key="1">
    <source>
        <dbReference type="SAM" id="MobiDB-lite"/>
    </source>
</evidence>
<organism evidence="2 3">
    <name type="scientific">Haloferax litoreum</name>
    <dbReference type="NCBI Taxonomy" id="2666140"/>
    <lineage>
        <taxon>Archaea</taxon>
        <taxon>Methanobacteriati</taxon>
        <taxon>Methanobacteriota</taxon>
        <taxon>Stenosarchaea group</taxon>
        <taxon>Halobacteria</taxon>
        <taxon>Halobacteriales</taxon>
        <taxon>Haloferacaceae</taxon>
        <taxon>Haloferax</taxon>
    </lineage>
</organism>
<sequence>MTINRRNVLLGLGAIVGGGGALIGTGAFSSVSAARTVSVSTAGDGNAFLQIDSSSGYVTDDTPNDGTDTFTINFDPDGDGSTASGFNKNAVTTIKDALTITNNAVANSDGGTTPDIQLSLSDPDQTGSSGSASVTISNTDGTEEIVVTFYLGQNTTADDGTTSYIDDGRTPILGSGESANVDVKIDTTGNASAPSTDGELTIVAEQA</sequence>
<dbReference type="InterPro" id="IPR006311">
    <property type="entry name" value="TAT_signal"/>
</dbReference>
<evidence type="ECO:0008006" key="4">
    <source>
        <dbReference type="Google" id="ProtNLM"/>
    </source>
</evidence>